<evidence type="ECO:0000256" key="1">
    <source>
        <dbReference type="SAM" id="SignalP"/>
    </source>
</evidence>
<comment type="caution">
    <text evidence="3">The sequence shown here is derived from an EMBL/GenBank/DDBJ whole genome shotgun (WGS) entry which is preliminary data.</text>
</comment>
<proteinExistence type="predicted"/>
<sequence>MSITIARRAAAGLVSAAVVTSGLALAAPAQAADVATPSLTWKISSYAAVEGDRGQLADHSVAGGAVETDRTVTFPNGVGSVDPTTGIASVTYAGSITMGGHDQYAITIAKPTVSVDAAGKGTISADVSWTLSVPTPTAGGPTRVNLTTFDTAAAGADWTTSGALRSLTKTPRWAGVQTPFTDTAASDAAGYGTTAGRPTEGKSWDPAFVALLKPSGAGAFFYQTSNTNDTKAPSPFTATAEAKIAPKPAAKPVKIASIKRVSTTKPTTRKTGTTTVTVTSSTGAAVTGQVKVTFKQKGQKTKTKTAYLSAGTRVLTVPKLARGKWTVSVKYLGNAAFARTATVDAGAFRVIK</sequence>
<reference evidence="3 4" key="1">
    <citation type="submission" date="2018-08" db="EMBL/GenBank/DDBJ databases">
        <title>Aeromicrobium sp. M2KJ-4, whole genome shotgun sequence.</title>
        <authorList>
            <person name="Tuo L."/>
        </authorList>
    </citation>
    <scope>NUCLEOTIDE SEQUENCE [LARGE SCALE GENOMIC DNA]</scope>
    <source>
        <strain evidence="3 4">M2KJ-4</strain>
    </source>
</reference>
<feature type="domain" description="Htaa" evidence="2">
    <location>
        <begin position="60"/>
        <end position="168"/>
    </location>
</feature>
<keyword evidence="1" id="KW-0732">Signal</keyword>
<dbReference type="EMBL" id="QUBR01000002">
    <property type="protein sequence ID" value="REK70882.1"/>
    <property type="molecule type" value="Genomic_DNA"/>
</dbReference>
<dbReference type="Gene3D" id="2.60.40.10">
    <property type="entry name" value="Immunoglobulins"/>
    <property type="match status" value="1"/>
</dbReference>
<dbReference type="GO" id="GO:0005975">
    <property type="term" value="P:carbohydrate metabolic process"/>
    <property type="evidence" value="ECO:0007669"/>
    <property type="project" value="UniProtKB-ARBA"/>
</dbReference>
<dbReference type="InterPro" id="IPR007331">
    <property type="entry name" value="Htaa"/>
</dbReference>
<dbReference type="Proteomes" id="UP000265581">
    <property type="component" value="Unassembled WGS sequence"/>
</dbReference>
<evidence type="ECO:0000313" key="3">
    <source>
        <dbReference type="EMBL" id="REK70882.1"/>
    </source>
</evidence>
<keyword evidence="4" id="KW-1185">Reference proteome</keyword>
<feature type="signal peptide" evidence="1">
    <location>
        <begin position="1"/>
        <end position="31"/>
    </location>
</feature>
<feature type="chain" id="PRO_5038873061" description="Htaa domain-containing protein" evidence="1">
    <location>
        <begin position="32"/>
        <end position="352"/>
    </location>
</feature>
<dbReference type="Pfam" id="PF04213">
    <property type="entry name" value="HtaA"/>
    <property type="match status" value="1"/>
</dbReference>
<dbReference type="InterPro" id="IPR013783">
    <property type="entry name" value="Ig-like_fold"/>
</dbReference>
<dbReference type="AlphaFoldDB" id="A0A371P4P2"/>
<dbReference type="OrthoDB" id="3778029at2"/>
<protein>
    <recommendedName>
        <fullName evidence="2">Htaa domain-containing protein</fullName>
    </recommendedName>
</protein>
<gene>
    <name evidence="3" type="ORF">DX116_17535</name>
</gene>
<name>A0A371P4P2_9ACTN</name>
<evidence type="ECO:0000313" key="4">
    <source>
        <dbReference type="Proteomes" id="UP000265581"/>
    </source>
</evidence>
<organism evidence="3 4">
    <name type="scientific">Aeromicrobium endophyticum</name>
    <dbReference type="NCBI Taxonomy" id="2292704"/>
    <lineage>
        <taxon>Bacteria</taxon>
        <taxon>Bacillati</taxon>
        <taxon>Actinomycetota</taxon>
        <taxon>Actinomycetes</taxon>
        <taxon>Propionibacteriales</taxon>
        <taxon>Nocardioidaceae</taxon>
        <taxon>Aeromicrobium</taxon>
    </lineage>
</organism>
<dbReference type="RefSeq" id="WP_119705466.1">
    <property type="nucleotide sequence ID" value="NZ_JBHSOI010000002.1"/>
</dbReference>
<evidence type="ECO:0000259" key="2">
    <source>
        <dbReference type="Pfam" id="PF04213"/>
    </source>
</evidence>
<accession>A0A371P4P2</accession>